<organism evidence="2 3">
    <name type="scientific">Chara braunii</name>
    <name type="common">Braun's stonewort</name>
    <dbReference type="NCBI Taxonomy" id="69332"/>
    <lineage>
        <taxon>Eukaryota</taxon>
        <taxon>Viridiplantae</taxon>
        <taxon>Streptophyta</taxon>
        <taxon>Charophyceae</taxon>
        <taxon>Charales</taxon>
        <taxon>Characeae</taxon>
        <taxon>Chara</taxon>
    </lineage>
</organism>
<dbReference type="EMBL" id="BFEA01000003">
    <property type="protein sequence ID" value="GBG59269.1"/>
    <property type="molecule type" value="Genomic_DNA"/>
</dbReference>
<proteinExistence type="predicted"/>
<comment type="caution">
    <text evidence="2">The sequence shown here is derived from an EMBL/GenBank/DDBJ whole genome shotgun (WGS) entry which is preliminary data.</text>
</comment>
<gene>
    <name evidence="2" type="ORF">CBR_g32284</name>
</gene>
<keyword evidence="3" id="KW-1185">Reference proteome</keyword>
<sequence length="176" mass="18223">MTSLDSAGCAGDSFTAGGDSFDSADCTGGGDSLRRRCRSERLRACRRTKSLVAVGGAVIKPFTARRGAVLAVLGTAVETENGPAEEASAMVGPMSYASADWAFVVADPTMNVMMVMMMLRLMTMMLVATAAAIVVLKVVGRVVVIGQGAFVVMMMAVVVAEVVMAAMAAVELPPYS</sequence>
<evidence type="ECO:0000313" key="2">
    <source>
        <dbReference type="EMBL" id="GBG59269.1"/>
    </source>
</evidence>
<dbReference type="AlphaFoldDB" id="A0A388JN73"/>
<dbReference type="Proteomes" id="UP000265515">
    <property type="component" value="Unassembled WGS sequence"/>
</dbReference>
<keyword evidence="1" id="KW-1133">Transmembrane helix</keyword>
<evidence type="ECO:0000313" key="3">
    <source>
        <dbReference type="Proteomes" id="UP000265515"/>
    </source>
</evidence>
<feature type="transmembrane region" description="Helical" evidence="1">
    <location>
        <begin position="119"/>
        <end position="139"/>
    </location>
</feature>
<keyword evidence="1" id="KW-0812">Transmembrane</keyword>
<protein>
    <submittedName>
        <fullName evidence="2">Uncharacterized protein</fullName>
    </submittedName>
</protein>
<feature type="transmembrane region" description="Helical" evidence="1">
    <location>
        <begin position="145"/>
        <end position="170"/>
    </location>
</feature>
<evidence type="ECO:0000256" key="1">
    <source>
        <dbReference type="SAM" id="Phobius"/>
    </source>
</evidence>
<accession>A0A388JN73</accession>
<name>A0A388JN73_CHABU</name>
<keyword evidence="1" id="KW-0472">Membrane</keyword>
<reference evidence="2 3" key="1">
    <citation type="journal article" date="2018" name="Cell">
        <title>The Chara Genome: Secondary Complexity and Implications for Plant Terrestrialization.</title>
        <authorList>
            <person name="Nishiyama T."/>
            <person name="Sakayama H."/>
            <person name="Vries J.D."/>
            <person name="Buschmann H."/>
            <person name="Saint-Marcoux D."/>
            <person name="Ullrich K.K."/>
            <person name="Haas F.B."/>
            <person name="Vanderstraeten L."/>
            <person name="Becker D."/>
            <person name="Lang D."/>
            <person name="Vosolsobe S."/>
            <person name="Rombauts S."/>
            <person name="Wilhelmsson P.K.I."/>
            <person name="Janitza P."/>
            <person name="Kern R."/>
            <person name="Heyl A."/>
            <person name="Rumpler F."/>
            <person name="Villalobos L.I.A.C."/>
            <person name="Clay J.M."/>
            <person name="Skokan R."/>
            <person name="Toyoda A."/>
            <person name="Suzuki Y."/>
            <person name="Kagoshima H."/>
            <person name="Schijlen E."/>
            <person name="Tajeshwar N."/>
            <person name="Catarino B."/>
            <person name="Hetherington A.J."/>
            <person name="Saltykova A."/>
            <person name="Bonnot C."/>
            <person name="Breuninger H."/>
            <person name="Symeonidi A."/>
            <person name="Radhakrishnan G.V."/>
            <person name="Van Nieuwerburgh F."/>
            <person name="Deforce D."/>
            <person name="Chang C."/>
            <person name="Karol K.G."/>
            <person name="Hedrich R."/>
            <person name="Ulvskov P."/>
            <person name="Glockner G."/>
            <person name="Delwiche C.F."/>
            <person name="Petrasek J."/>
            <person name="Van de Peer Y."/>
            <person name="Friml J."/>
            <person name="Beilby M."/>
            <person name="Dolan L."/>
            <person name="Kohara Y."/>
            <person name="Sugano S."/>
            <person name="Fujiyama A."/>
            <person name="Delaux P.-M."/>
            <person name="Quint M."/>
            <person name="TheiBen G."/>
            <person name="Hagemann M."/>
            <person name="Harholt J."/>
            <person name="Dunand C."/>
            <person name="Zachgo S."/>
            <person name="Langdale J."/>
            <person name="Maumus F."/>
            <person name="Straeten D.V.D."/>
            <person name="Gould S.B."/>
            <person name="Rensing S.A."/>
        </authorList>
    </citation>
    <scope>NUCLEOTIDE SEQUENCE [LARGE SCALE GENOMIC DNA]</scope>
    <source>
        <strain evidence="2 3">S276</strain>
    </source>
</reference>
<dbReference type="Gramene" id="GBG59269">
    <property type="protein sequence ID" value="GBG59269"/>
    <property type="gene ID" value="CBR_g32284"/>
</dbReference>